<comment type="subcellular location">
    <subcellularLocation>
        <location evidence="3">Cytoplasm</location>
    </subcellularLocation>
</comment>
<accession>A0A0G1VPH3</accession>
<comment type="similarity">
    <text evidence="4">Belongs to the RNase HII family. RnhC subfamily.</text>
</comment>
<proteinExistence type="inferred from homology"/>
<dbReference type="GO" id="GO:0005737">
    <property type="term" value="C:cytoplasm"/>
    <property type="evidence" value="ECO:0007669"/>
    <property type="project" value="UniProtKB-SubCell"/>
</dbReference>
<evidence type="ECO:0000256" key="11">
    <source>
        <dbReference type="PROSITE-ProRule" id="PRU01319"/>
    </source>
</evidence>
<comment type="cofactor">
    <cofactor evidence="11">
        <name>Mn(2+)</name>
        <dbReference type="ChEBI" id="CHEBI:29035"/>
    </cofactor>
    <cofactor evidence="11">
        <name>Mg(2+)</name>
        <dbReference type="ChEBI" id="CHEBI:18420"/>
    </cofactor>
    <text evidence="11">Manganese or magnesium. Binds 1 divalent metal ion per monomer in the absence of substrate. May bind a second metal ion after substrate binding.</text>
</comment>
<dbReference type="GO" id="GO:0043137">
    <property type="term" value="P:DNA replication, removal of RNA primer"/>
    <property type="evidence" value="ECO:0007669"/>
    <property type="project" value="TreeGrafter"/>
</dbReference>
<dbReference type="InterPro" id="IPR012337">
    <property type="entry name" value="RNaseH-like_sf"/>
</dbReference>
<dbReference type="GO" id="GO:0046872">
    <property type="term" value="F:metal ion binding"/>
    <property type="evidence" value="ECO:0007669"/>
    <property type="project" value="UniProtKB-KW"/>
</dbReference>
<evidence type="ECO:0000313" key="15">
    <source>
        <dbReference type="Proteomes" id="UP000033965"/>
    </source>
</evidence>
<keyword evidence="9 11" id="KW-0378">Hydrolase</keyword>
<evidence type="ECO:0000256" key="12">
    <source>
        <dbReference type="RuleBase" id="RU003515"/>
    </source>
</evidence>
<protein>
    <recommendedName>
        <fullName evidence="12">Ribonuclease</fullName>
        <ecNumber evidence="12">3.1.26.4</ecNumber>
    </recommendedName>
</protein>
<dbReference type="Pfam" id="PF01351">
    <property type="entry name" value="RNase_HII"/>
    <property type="match status" value="1"/>
</dbReference>
<evidence type="ECO:0000256" key="6">
    <source>
        <dbReference type="ARBA" id="ARBA00022722"/>
    </source>
</evidence>
<dbReference type="NCBIfam" id="NF000595">
    <property type="entry name" value="PRK00015.1-3"/>
    <property type="match status" value="1"/>
</dbReference>
<feature type="binding site" evidence="11">
    <location>
        <position position="10"/>
    </location>
    <ligand>
        <name>a divalent metal cation</name>
        <dbReference type="ChEBI" id="CHEBI:60240"/>
    </ligand>
</feature>
<evidence type="ECO:0000256" key="8">
    <source>
        <dbReference type="ARBA" id="ARBA00022759"/>
    </source>
</evidence>
<dbReference type="GO" id="GO:0004523">
    <property type="term" value="F:RNA-DNA hybrid ribonuclease activity"/>
    <property type="evidence" value="ECO:0007669"/>
    <property type="project" value="UniProtKB-UniRule"/>
</dbReference>
<keyword evidence="7 11" id="KW-0479">Metal-binding</keyword>
<organism evidence="14 15">
    <name type="scientific">Candidatus Kaiserbacteria bacterium GW2011_GWA2_49_19</name>
    <dbReference type="NCBI Taxonomy" id="1618669"/>
    <lineage>
        <taxon>Bacteria</taxon>
        <taxon>Candidatus Kaiseribacteriota</taxon>
    </lineage>
</organism>
<dbReference type="Gene3D" id="3.30.420.10">
    <property type="entry name" value="Ribonuclease H-like superfamily/Ribonuclease H"/>
    <property type="match status" value="1"/>
</dbReference>
<comment type="function">
    <text evidence="2 12">Endonuclease that specifically degrades the RNA of RNA-DNA hybrids.</text>
</comment>
<dbReference type="Proteomes" id="UP000033965">
    <property type="component" value="Unassembled WGS sequence"/>
</dbReference>
<evidence type="ECO:0000256" key="5">
    <source>
        <dbReference type="ARBA" id="ARBA00022490"/>
    </source>
</evidence>
<feature type="binding site" evidence="11">
    <location>
        <position position="115"/>
    </location>
    <ligand>
        <name>a divalent metal cation</name>
        <dbReference type="ChEBI" id="CHEBI:60240"/>
    </ligand>
</feature>
<comment type="catalytic activity">
    <reaction evidence="1 11 12">
        <text>Endonucleolytic cleavage to 5'-phosphomonoester.</text>
        <dbReference type="EC" id="3.1.26.4"/>
    </reaction>
</comment>
<keyword evidence="6 11" id="KW-0540">Nuclease</keyword>
<dbReference type="EC" id="3.1.26.4" evidence="12"/>
<keyword evidence="5" id="KW-0963">Cytoplasm</keyword>
<reference evidence="14 15" key="1">
    <citation type="journal article" date="2015" name="Nature">
        <title>rRNA introns, odd ribosomes, and small enigmatic genomes across a large radiation of phyla.</title>
        <authorList>
            <person name="Brown C.T."/>
            <person name="Hug L.A."/>
            <person name="Thomas B.C."/>
            <person name="Sharon I."/>
            <person name="Castelle C.J."/>
            <person name="Singh A."/>
            <person name="Wilkins M.J."/>
            <person name="Williams K.H."/>
            <person name="Banfield J.F."/>
        </authorList>
    </citation>
    <scope>NUCLEOTIDE SEQUENCE [LARGE SCALE GENOMIC DNA]</scope>
</reference>
<keyword evidence="10" id="KW-0464">Manganese</keyword>
<dbReference type="PANTHER" id="PTHR10954">
    <property type="entry name" value="RIBONUCLEASE H2 SUBUNIT A"/>
    <property type="match status" value="1"/>
</dbReference>
<evidence type="ECO:0000256" key="4">
    <source>
        <dbReference type="ARBA" id="ARBA00008378"/>
    </source>
</evidence>
<gene>
    <name evidence="14" type="ORF">UY44_C0016G0005</name>
</gene>
<dbReference type="PATRIC" id="fig|1618669.3.peg.511"/>
<dbReference type="EMBL" id="LCPZ01000016">
    <property type="protein sequence ID" value="KKW08180.1"/>
    <property type="molecule type" value="Genomic_DNA"/>
</dbReference>
<dbReference type="InterPro" id="IPR022898">
    <property type="entry name" value="RNase_HII"/>
</dbReference>
<dbReference type="PROSITE" id="PS51975">
    <property type="entry name" value="RNASE_H_2"/>
    <property type="match status" value="1"/>
</dbReference>
<name>A0A0G1VPH3_9BACT</name>
<dbReference type="InterPro" id="IPR024567">
    <property type="entry name" value="RNase_HII/HIII_dom"/>
</dbReference>
<keyword evidence="8 11" id="KW-0255">Endonuclease</keyword>
<dbReference type="GO" id="GO:0003723">
    <property type="term" value="F:RNA binding"/>
    <property type="evidence" value="ECO:0007669"/>
    <property type="project" value="UniProtKB-UniRule"/>
</dbReference>
<dbReference type="InterPro" id="IPR036397">
    <property type="entry name" value="RNaseH_sf"/>
</dbReference>
<evidence type="ECO:0000313" key="14">
    <source>
        <dbReference type="EMBL" id="KKW08180.1"/>
    </source>
</evidence>
<evidence type="ECO:0000256" key="2">
    <source>
        <dbReference type="ARBA" id="ARBA00004065"/>
    </source>
</evidence>
<feature type="binding site" evidence="11">
    <location>
        <position position="9"/>
    </location>
    <ligand>
        <name>a divalent metal cation</name>
        <dbReference type="ChEBI" id="CHEBI:60240"/>
    </ligand>
</feature>
<evidence type="ECO:0000259" key="13">
    <source>
        <dbReference type="PROSITE" id="PS51975"/>
    </source>
</evidence>
<sequence length="208" mass="22883">MNGFLVGVDEAGRGPLAGPVAVAVFSIAESEKHRLLGFFQGGKIRDSKKMTAASREMVFRDMAAQKKLGRISYAVSFASASVIDRKGISFAIRRALARSLTTINVKSSDCRVLLDGGLKAPEEFVFQSTIIKGDEKEAVIALASIAAKVSRDRLMRRLGKKYPMYGFEIHKGYGTKEHYKKLENHGLSPVHRKSFLKSIVGCKTFKIV</sequence>
<dbReference type="PANTHER" id="PTHR10954:SF23">
    <property type="entry name" value="RIBONUCLEASE"/>
    <property type="match status" value="1"/>
</dbReference>
<evidence type="ECO:0000256" key="1">
    <source>
        <dbReference type="ARBA" id="ARBA00000077"/>
    </source>
</evidence>
<dbReference type="GO" id="GO:0032299">
    <property type="term" value="C:ribonuclease H2 complex"/>
    <property type="evidence" value="ECO:0007669"/>
    <property type="project" value="TreeGrafter"/>
</dbReference>
<dbReference type="AlphaFoldDB" id="A0A0G1VPH3"/>
<dbReference type="SUPFAM" id="SSF53098">
    <property type="entry name" value="Ribonuclease H-like"/>
    <property type="match status" value="1"/>
</dbReference>
<evidence type="ECO:0000256" key="7">
    <source>
        <dbReference type="ARBA" id="ARBA00022723"/>
    </source>
</evidence>
<evidence type="ECO:0000256" key="10">
    <source>
        <dbReference type="ARBA" id="ARBA00023211"/>
    </source>
</evidence>
<evidence type="ECO:0000256" key="3">
    <source>
        <dbReference type="ARBA" id="ARBA00004496"/>
    </source>
</evidence>
<dbReference type="InterPro" id="IPR001352">
    <property type="entry name" value="RNase_HII/HIII"/>
</dbReference>
<feature type="domain" description="RNase H type-2" evidence="13">
    <location>
        <begin position="3"/>
        <end position="207"/>
    </location>
</feature>
<dbReference type="GO" id="GO:0006298">
    <property type="term" value="P:mismatch repair"/>
    <property type="evidence" value="ECO:0007669"/>
    <property type="project" value="TreeGrafter"/>
</dbReference>
<evidence type="ECO:0000256" key="9">
    <source>
        <dbReference type="ARBA" id="ARBA00022801"/>
    </source>
</evidence>
<dbReference type="CDD" id="cd07182">
    <property type="entry name" value="RNase_HII_bacteria_HII_like"/>
    <property type="match status" value="1"/>
</dbReference>
<comment type="caution">
    <text evidence="14">The sequence shown here is derived from an EMBL/GenBank/DDBJ whole genome shotgun (WGS) entry which is preliminary data.</text>
</comment>